<evidence type="ECO:0000259" key="1">
    <source>
        <dbReference type="Pfam" id="PF00144"/>
    </source>
</evidence>
<dbReference type="OrthoDB" id="9797709at2"/>
<dbReference type="Pfam" id="PF00144">
    <property type="entry name" value="Beta-lactamase"/>
    <property type="match status" value="1"/>
</dbReference>
<dbReference type="EMBL" id="WAGX01000004">
    <property type="protein sequence ID" value="KAB1439398.1"/>
    <property type="molecule type" value="Genomic_DNA"/>
</dbReference>
<dbReference type="RefSeq" id="WP_151141853.1">
    <property type="nucleotide sequence ID" value="NZ_WAGX01000004.1"/>
</dbReference>
<protein>
    <submittedName>
        <fullName evidence="2">Beta-lactamase family protein</fullName>
    </submittedName>
</protein>
<evidence type="ECO:0000313" key="3">
    <source>
        <dbReference type="Proteomes" id="UP000461768"/>
    </source>
</evidence>
<dbReference type="InterPro" id="IPR001466">
    <property type="entry name" value="Beta-lactam-related"/>
</dbReference>
<dbReference type="InterPro" id="IPR012338">
    <property type="entry name" value="Beta-lactam/transpept-like"/>
</dbReference>
<dbReference type="PANTHER" id="PTHR43283:SF3">
    <property type="entry name" value="BETA-LACTAMASE FAMILY PROTEIN (AFU_ORTHOLOGUE AFUA_5G07500)"/>
    <property type="match status" value="1"/>
</dbReference>
<evidence type="ECO:0000313" key="2">
    <source>
        <dbReference type="EMBL" id="KAB1439398.1"/>
    </source>
</evidence>
<reference evidence="2 3" key="1">
    <citation type="submission" date="2019-09" db="EMBL/GenBank/DDBJ databases">
        <authorList>
            <person name="Valk L.C."/>
        </authorList>
    </citation>
    <scope>NUCLEOTIDE SEQUENCE [LARGE SCALE GENOMIC DNA]</scope>
    <source>
        <strain evidence="2">GalUA</strain>
    </source>
</reference>
<dbReference type="InterPro" id="IPR050789">
    <property type="entry name" value="Diverse_Enzym_Activities"/>
</dbReference>
<dbReference type="SUPFAM" id="SSF56601">
    <property type="entry name" value="beta-lactamase/transpeptidase-like"/>
    <property type="match status" value="1"/>
</dbReference>
<dbReference type="Proteomes" id="UP000461768">
    <property type="component" value="Unassembled WGS sequence"/>
</dbReference>
<proteinExistence type="predicted"/>
<name>A0A7V7QMF1_9FIRM</name>
<gene>
    <name evidence="2" type="ORF">F7O84_03095</name>
</gene>
<dbReference type="PANTHER" id="PTHR43283">
    <property type="entry name" value="BETA-LACTAMASE-RELATED"/>
    <property type="match status" value="1"/>
</dbReference>
<organism evidence="2 3">
    <name type="scientific">Candidatus Galacturonatibacter soehngenii</name>
    <dbReference type="NCBI Taxonomy" id="2307010"/>
    <lineage>
        <taxon>Bacteria</taxon>
        <taxon>Bacillati</taxon>
        <taxon>Bacillota</taxon>
        <taxon>Clostridia</taxon>
        <taxon>Lachnospirales</taxon>
        <taxon>Lachnospiraceae</taxon>
        <taxon>Candidatus Galacturonatibacter</taxon>
    </lineage>
</organism>
<accession>A0A7V7QMF1</accession>
<dbReference type="AlphaFoldDB" id="A0A7V7QMF1"/>
<feature type="domain" description="Beta-lactamase-related" evidence="1">
    <location>
        <begin position="22"/>
        <end position="375"/>
    </location>
</feature>
<sequence length="390" mass="44352">MSSRIKNAEQSMEHILNMEINNGQLAGAGISVIYQGEKVIHKCLGYADIENQRHFTEDTIFRIYSMSKPIAAVATMIQVERGLIDILAPVSEYLPEFKNMMVLKDDGLVKAKRQILIKDLLHMTSGIVYPDQDDAGTYMQRLFDEIQERLEHGEAISTRQLCKLIAEQPLAFQPGKQWRYGLSVDVMGAVIEETAQMSLSDFYQTYIFEPLDMKDTGFYVEPDKQERFAQLYKYEDNKLVIDKDRHLCLTSCLKPPSFESAGAGVVSTMNDYNNFAQMLVNYGTFKDAKILSKKSIELFQQNHLSKDQLSTASFDTSIGYGYGNFMRVYKEPKEAQTLGSIGEFGWDGWTGPYVTVNPMENLTIVMMLQRSGYTNPALIRKIRNIAYSIL</sequence>
<dbReference type="Gene3D" id="3.40.710.10">
    <property type="entry name" value="DD-peptidase/beta-lactamase superfamily"/>
    <property type="match status" value="1"/>
</dbReference>
<comment type="caution">
    <text evidence="2">The sequence shown here is derived from an EMBL/GenBank/DDBJ whole genome shotgun (WGS) entry which is preliminary data.</text>
</comment>
<reference evidence="2 3" key="2">
    <citation type="submission" date="2020-02" db="EMBL/GenBank/DDBJ databases">
        <title>Candidatus Galacturonibacter soehngenii shows hetero-acetogenic catabolism of galacturonic acid but lacks a canonical carbon monoxide dehydrogenase/acetyl-CoA synthase complex.</title>
        <authorList>
            <person name="Diender M."/>
            <person name="Stouten G.R."/>
            <person name="Petersen J.F."/>
            <person name="Nielsen P.H."/>
            <person name="Dueholm M.S."/>
            <person name="Pronk J.T."/>
            <person name="Van Loosdrecht M.C.M."/>
        </authorList>
    </citation>
    <scope>NUCLEOTIDE SEQUENCE [LARGE SCALE GENOMIC DNA]</scope>
    <source>
        <strain evidence="2">GalUA</strain>
    </source>
</reference>
<keyword evidence="3" id="KW-1185">Reference proteome</keyword>